<sequence>MNWLIYSTGMNNYDNQLWVAHALSDEIYQIISKNPKGCVHSIFNNSFNLSFGNHLVHIGGVENGMAPFGIALNEKHAQLLTRQITANQTVFWDESSNRLVFTDEISLTLTQAVSMNHAIKSKMYNLHNLKNNVQVVANRLLQNDWRIGLAETKEDQATIIHYLINSDFANANKDNVMIQQLDTLRKLASGHESINAKTVFDYWIGRGLGLTPSGDDIITGICAVLSSFEGTNKVFLEQLKQYLLEYGRKRTTHVAFEYLIYAVERKFHSHLIQMCDVIDQSEGPKISHALEEMKQIGHTSGADTLAGILLGIKAAVN</sequence>
<proteinExistence type="predicted"/>
<dbReference type="EMBL" id="WBOS01000002">
    <property type="protein sequence ID" value="KAB2337256.1"/>
    <property type="molecule type" value="Genomic_DNA"/>
</dbReference>
<dbReference type="Pfam" id="PF11392">
    <property type="entry name" value="AllH"/>
    <property type="match status" value="1"/>
</dbReference>
<evidence type="ECO:0000313" key="1">
    <source>
        <dbReference type="EMBL" id="KAB2337256.1"/>
    </source>
</evidence>
<comment type="caution">
    <text evidence="1">The sequence shown here is derived from an EMBL/GenBank/DDBJ whole genome shotgun (WGS) entry which is preliminary data.</text>
</comment>
<reference evidence="1 2" key="1">
    <citation type="journal article" date="2016" name="Antonie Van Leeuwenhoek">
        <title>Bacillus depressus sp. nov., isolated from soil of a sunflower field.</title>
        <authorList>
            <person name="Wei X."/>
            <person name="Xin D."/>
            <person name="Xin Y."/>
            <person name="Zhang H."/>
            <person name="Wang T."/>
            <person name="Zhang J."/>
        </authorList>
    </citation>
    <scope>NUCLEOTIDE SEQUENCE [LARGE SCALE GENOMIC DNA]</scope>
    <source>
        <strain evidence="1 2">BZ1</strain>
    </source>
</reference>
<accession>A0A6L3V7D0</accession>
<evidence type="ECO:0000313" key="2">
    <source>
        <dbReference type="Proteomes" id="UP000481030"/>
    </source>
</evidence>
<name>A0A6L3V7D0_9BACI</name>
<dbReference type="Proteomes" id="UP000481030">
    <property type="component" value="Unassembled WGS sequence"/>
</dbReference>
<dbReference type="InterPro" id="IPR021530">
    <property type="entry name" value="AllH-like"/>
</dbReference>
<dbReference type="AlphaFoldDB" id="A0A6L3V7D0"/>
<keyword evidence="2" id="KW-1185">Reference proteome</keyword>
<organism evidence="1 2">
    <name type="scientific">Cytobacillus depressus</name>
    <dbReference type="NCBI Taxonomy" id="1602942"/>
    <lineage>
        <taxon>Bacteria</taxon>
        <taxon>Bacillati</taxon>
        <taxon>Bacillota</taxon>
        <taxon>Bacilli</taxon>
        <taxon>Bacillales</taxon>
        <taxon>Bacillaceae</taxon>
        <taxon>Cytobacillus</taxon>
    </lineage>
</organism>
<gene>
    <name evidence="1" type="ORF">F7731_06460</name>
</gene>
<protein>
    <submittedName>
        <fullName evidence="1">DUF2877 domain-containing protein</fullName>
    </submittedName>
</protein>